<gene>
    <name evidence="3" type="ORF">QBC42DRAFT_259048</name>
</gene>
<feature type="compositionally biased region" description="Polar residues" evidence="1">
    <location>
        <begin position="43"/>
        <end position="56"/>
    </location>
</feature>
<reference evidence="3" key="2">
    <citation type="submission" date="2023-06" db="EMBL/GenBank/DDBJ databases">
        <authorList>
            <consortium name="Lawrence Berkeley National Laboratory"/>
            <person name="Mondo S.J."/>
            <person name="Hensen N."/>
            <person name="Bonometti L."/>
            <person name="Westerberg I."/>
            <person name="Brannstrom I.O."/>
            <person name="Guillou S."/>
            <person name="Cros-Aarteil S."/>
            <person name="Calhoun S."/>
            <person name="Haridas S."/>
            <person name="Kuo A."/>
            <person name="Pangilinan J."/>
            <person name="Riley R."/>
            <person name="Labutti K."/>
            <person name="Andreopoulos B."/>
            <person name="Lipzen A."/>
            <person name="Chen C."/>
            <person name="Yanf M."/>
            <person name="Daum C."/>
            <person name="Ng V."/>
            <person name="Clum A."/>
            <person name="Steindorff A."/>
            <person name="Ohm R."/>
            <person name="Martin F."/>
            <person name="Silar P."/>
            <person name="Natvig D."/>
            <person name="Lalanne C."/>
            <person name="Gautier V."/>
            <person name="Ament-Velasquez S.L."/>
            <person name="Kruys A."/>
            <person name="Hutchinson M.I."/>
            <person name="Powell A.J."/>
            <person name="Barry K."/>
            <person name="Miller A.N."/>
            <person name="Grigoriev I.V."/>
            <person name="Debuchy R."/>
            <person name="Gladieux P."/>
            <person name="Thoren M.H."/>
            <person name="Johannesson H."/>
        </authorList>
    </citation>
    <scope>NUCLEOTIDE SEQUENCE</scope>
    <source>
        <strain evidence="3">PSN324</strain>
    </source>
</reference>
<comment type="caution">
    <text evidence="3">The sequence shown here is derived from an EMBL/GenBank/DDBJ whole genome shotgun (WGS) entry which is preliminary data.</text>
</comment>
<reference evidence="3" key="1">
    <citation type="journal article" date="2023" name="Mol. Phylogenet. Evol.">
        <title>Genome-scale phylogeny and comparative genomics of the fungal order Sordariales.</title>
        <authorList>
            <person name="Hensen N."/>
            <person name="Bonometti L."/>
            <person name="Westerberg I."/>
            <person name="Brannstrom I.O."/>
            <person name="Guillou S."/>
            <person name="Cros-Aarteil S."/>
            <person name="Calhoun S."/>
            <person name="Haridas S."/>
            <person name="Kuo A."/>
            <person name="Mondo S."/>
            <person name="Pangilinan J."/>
            <person name="Riley R."/>
            <person name="LaButti K."/>
            <person name="Andreopoulos B."/>
            <person name="Lipzen A."/>
            <person name="Chen C."/>
            <person name="Yan M."/>
            <person name="Daum C."/>
            <person name="Ng V."/>
            <person name="Clum A."/>
            <person name="Steindorff A."/>
            <person name="Ohm R.A."/>
            <person name="Martin F."/>
            <person name="Silar P."/>
            <person name="Natvig D.O."/>
            <person name="Lalanne C."/>
            <person name="Gautier V."/>
            <person name="Ament-Velasquez S.L."/>
            <person name="Kruys A."/>
            <person name="Hutchinson M.I."/>
            <person name="Powell A.J."/>
            <person name="Barry K."/>
            <person name="Miller A.N."/>
            <person name="Grigoriev I.V."/>
            <person name="Debuchy R."/>
            <person name="Gladieux P."/>
            <person name="Hiltunen Thoren M."/>
            <person name="Johannesson H."/>
        </authorList>
    </citation>
    <scope>NUCLEOTIDE SEQUENCE</scope>
    <source>
        <strain evidence="3">PSN324</strain>
    </source>
</reference>
<name>A0AAV9I4F4_9PEZI</name>
<dbReference type="InterPro" id="IPR002775">
    <property type="entry name" value="DNA/RNA-bd_Alba-like"/>
</dbReference>
<evidence type="ECO:0000259" key="2">
    <source>
        <dbReference type="Pfam" id="PF01918"/>
    </source>
</evidence>
<feature type="compositionally biased region" description="Basic and acidic residues" evidence="1">
    <location>
        <begin position="25"/>
        <end position="36"/>
    </location>
</feature>
<sequence>MGPMHATVITTHEAPIPMAAAKRKSPSDDYGHAESLKKRRTVETSNPKPSPTRTSPYMQVYNPILDTLKSKYEVKAMSVIPSTSINKHVDKALQHLGRFSAWDQKVLPGTVLLCAKSTTSNKLITIAELIRRRIGETEQKWYQYNVLSETICEEPAQGAAEDISVVEETIMAVGGEDDDGDDEAPAFETMRPKKTIHELAVEPPKIRYQAYMTVLLSRVPLEELRNIPSVSLQTNEQHVEQLRKKKAGLVG</sequence>
<feature type="domain" description="DNA/RNA-binding protein Alba-like" evidence="2">
    <location>
        <begin position="77"/>
        <end position="150"/>
    </location>
</feature>
<accession>A0AAV9I4F4</accession>
<evidence type="ECO:0000256" key="1">
    <source>
        <dbReference type="SAM" id="MobiDB-lite"/>
    </source>
</evidence>
<dbReference type="Pfam" id="PF01918">
    <property type="entry name" value="Alba"/>
    <property type="match status" value="1"/>
</dbReference>
<dbReference type="EMBL" id="MU864931">
    <property type="protein sequence ID" value="KAK4466501.1"/>
    <property type="molecule type" value="Genomic_DNA"/>
</dbReference>
<feature type="region of interest" description="Disordered" evidence="1">
    <location>
        <begin position="1"/>
        <end position="56"/>
    </location>
</feature>
<dbReference type="GO" id="GO:0003676">
    <property type="term" value="F:nucleic acid binding"/>
    <property type="evidence" value="ECO:0007669"/>
    <property type="project" value="InterPro"/>
</dbReference>
<proteinExistence type="predicted"/>
<organism evidence="3 4">
    <name type="scientific">Cladorrhinum samala</name>
    <dbReference type="NCBI Taxonomy" id="585594"/>
    <lineage>
        <taxon>Eukaryota</taxon>
        <taxon>Fungi</taxon>
        <taxon>Dikarya</taxon>
        <taxon>Ascomycota</taxon>
        <taxon>Pezizomycotina</taxon>
        <taxon>Sordariomycetes</taxon>
        <taxon>Sordariomycetidae</taxon>
        <taxon>Sordariales</taxon>
        <taxon>Podosporaceae</taxon>
        <taxon>Cladorrhinum</taxon>
    </lineage>
</organism>
<dbReference type="AlphaFoldDB" id="A0AAV9I4F4"/>
<protein>
    <recommendedName>
        <fullName evidence="2">DNA/RNA-binding protein Alba-like domain-containing protein</fullName>
    </recommendedName>
</protein>
<evidence type="ECO:0000313" key="3">
    <source>
        <dbReference type="EMBL" id="KAK4466501.1"/>
    </source>
</evidence>
<dbReference type="Proteomes" id="UP001321749">
    <property type="component" value="Unassembled WGS sequence"/>
</dbReference>
<evidence type="ECO:0000313" key="4">
    <source>
        <dbReference type="Proteomes" id="UP001321749"/>
    </source>
</evidence>
<keyword evidence="4" id="KW-1185">Reference proteome</keyword>